<dbReference type="RefSeq" id="WP_313996002.1">
    <property type="nucleotide sequence ID" value="NZ_JASJOR010000011.1"/>
</dbReference>
<dbReference type="EMBL" id="JASJOT010000006">
    <property type="protein sequence ID" value="MDJ1493636.1"/>
    <property type="molecule type" value="Genomic_DNA"/>
</dbReference>
<dbReference type="Proteomes" id="UP001228581">
    <property type="component" value="Unassembled WGS sequence"/>
</dbReference>
<reference evidence="2 3" key="1">
    <citation type="submission" date="2023-05" db="EMBL/GenBank/DDBJ databases">
        <authorList>
            <person name="Zhang X."/>
        </authorList>
    </citation>
    <scope>NUCLEOTIDE SEQUENCE [LARGE SCALE GENOMIC DNA]</scope>
    <source>
        <strain evidence="2 3">DM2B3-1</strain>
    </source>
</reference>
<organism evidence="2 3">
    <name type="scientific">Xanthocytophaga flava</name>
    <dbReference type="NCBI Taxonomy" id="3048013"/>
    <lineage>
        <taxon>Bacteria</taxon>
        <taxon>Pseudomonadati</taxon>
        <taxon>Bacteroidota</taxon>
        <taxon>Cytophagia</taxon>
        <taxon>Cytophagales</taxon>
        <taxon>Rhodocytophagaceae</taxon>
        <taxon>Xanthocytophaga</taxon>
    </lineage>
</organism>
<dbReference type="InterPro" id="IPR007048">
    <property type="entry name" value="IraD/Gp25-like"/>
</dbReference>
<dbReference type="Pfam" id="PF04965">
    <property type="entry name" value="GPW_gp25"/>
    <property type="match status" value="1"/>
</dbReference>
<accession>A0ABT7CIT5</accession>
<proteinExistence type="predicted"/>
<keyword evidence="3" id="KW-1185">Reference proteome</keyword>
<evidence type="ECO:0000313" key="3">
    <source>
        <dbReference type="Proteomes" id="UP001228581"/>
    </source>
</evidence>
<gene>
    <name evidence="2" type="ORF">QNI19_11890</name>
</gene>
<name>A0ABT7CIT5_9BACT</name>
<evidence type="ECO:0000259" key="1">
    <source>
        <dbReference type="Pfam" id="PF04965"/>
    </source>
</evidence>
<dbReference type="SUPFAM" id="SSF160719">
    <property type="entry name" value="gpW/gp25-like"/>
    <property type="match status" value="1"/>
</dbReference>
<dbReference type="Gene3D" id="3.10.450.40">
    <property type="match status" value="1"/>
</dbReference>
<comment type="caution">
    <text evidence="2">The sequence shown here is derived from an EMBL/GenBank/DDBJ whole genome shotgun (WGS) entry which is preliminary data.</text>
</comment>
<evidence type="ECO:0000313" key="2">
    <source>
        <dbReference type="EMBL" id="MDJ1493636.1"/>
    </source>
</evidence>
<feature type="domain" description="IraD/Gp25-like" evidence="1">
    <location>
        <begin position="29"/>
        <end position="102"/>
    </location>
</feature>
<sequence length="146" mass="16950">MHSNYLKFPIRFSKMLEGKELDTCLDTGDSIAQYLQLLLITRPGENCFDPQFGCAIWDMDFELIVNEGTWKEGFRLAVADAIVRYEKRLENVRVEISIETVERHIGVKKRPELRRKAIVYIRANMVQTGEQFTFSTELFLSPLSVN</sequence>
<protein>
    <submittedName>
        <fullName evidence="2">GPW/gp25 family protein</fullName>
    </submittedName>
</protein>